<evidence type="ECO:0000259" key="3">
    <source>
        <dbReference type="PROSITE" id="PS51186"/>
    </source>
</evidence>
<dbReference type="InterPro" id="IPR000182">
    <property type="entry name" value="GNAT_dom"/>
</dbReference>
<proteinExistence type="predicted"/>
<dbReference type="PROSITE" id="PS51186">
    <property type="entry name" value="GNAT"/>
    <property type="match status" value="1"/>
</dbReference>
<dbReference type="Pfam" id="PF00583">
    <property type="entry name" value="Acetyltransf_1"/>
    <property type="match status" value="1"/>
</dbReference>
<dbReference type="PANTHER" id="PTHR43877">
    <property type="entry name" value="AMINOALKYLPHOSPHONATE N-ACETYLTRANSFERASE-RELATED-RELATED"/>
    <property type="match status" value="1"/>
</dbReference>
<name>A0A1G9R290_9BACT</name>
<dbReference type="EMBL" id="FNGS01000005">
    <property type="protein sequence ID" value="SDM17368.1"/>
    <property type="molecule type" value="Genomic_DNA"/>
</dbReference>
<dbReference type="OrthoDB" id="5419426at2"/>
<dbReference type="AlphaFoldDB" id="A0A1G9R290"/>
<dbReference type="Gene3D" id="3.40.630.30">
    <property type="match status" value="1"/>
</dbReference>
<sequence length="156" mass="17143">MRLIEPADNAALAAIIRNSIEEFGVPIEGTAHTDPTTDNLYQLFRTPGSIYWVEEQEGILLGGCGIFPTQGLPEGYAELVRFFLTAAARGKGLGKALMQRSLESAREMGYTHLYLETFGEMSAAVGMYEKMGFRVIDAPLGNSGHYSCTIWMVLEL</sequence>
<keyword evidence="1 4" id="KW-0808">Transferase</keyword>
<evidence type="ECO:0000256" key="2">
    <source>
        <dbReference type="ARBA" id="ARBA00023315"/>
    </source>
</evidence>
<keyword evidence="2" id="KW-0012">Acyltransferase</keyword>
<keyword evidence="5" id="KW-1185">Reference proteome</keyword>
<organism evidence="4 5">
    <name type="scientific">Siphonobacter aquaeclarae</name>
    <dbReference type="NCBI Taxonomy" id="563176"/>
    <lineage>
        <taxon>Bacteria</taxon>
        <taxon>Pseudomonadati</taxon>
        <taxon>Bacteroidota</taxon>
        <taxon>Cytophagia</taxon>
        <taxon>Cytophagales</taxon>
        <taxon>Cytophagaceae</taxon>
        <taxon>Siphonobacter</taxon>
    </lineage>
</organism>
<evidence type="ECO:0000256" key="1">
    <source>
        <dbReference type="ARBA" id="ARBA00022679"/>
    </source>
</evidence>
<dbReference type="SUPFAM" id="SSF55729">
    <property type="entry name" value="Acyl-CoA N-acyltransferases (Nat)"/>
    <property type="match status" value="1"/>
</dbReference>
<dbReference type="InterPro" id="IPR016181">
    <property type="entry name" value="Acyl_CoA_acyltransferase"/>
</dbReference>
<dbReference type="PANTHER" id="PTHR43877:SF2">
    <property type="entry name" value="AMINOALKYLPHOSPHONATE N-ACETYLTRANSFERASE-RELATED"/>
    <property type="match status" value="1"/>
</dbReference>
<dbReference type="STRING" id="563176.SAMN04488090_2702"/>
<feature type="domain" description="N-acetyltransferase" evidence="3">
    <location>
        <begin position="1"/>
        <end position="156"/>
    </location>
</feature>
<reference evidence="4 5" key="1">
    <citation type="submission" date="2016-10" db="EMBL/GenBank/DDBJ databases">
        <authorList>
            <person name="de Groot N.N."/>
        </authorList>
    </citation>
    <scope>NUCLEOTIDE SEQUENCE [LARGE SCALE GENOMIC DNA]</scope>
    <source>
        <strain evidence="4 5">DSM 21668</strain>
    </source>
</reference>
<gene>
    <name evidence="4" type="ORF">SAMN04488090_2702</name>
</gene>
<accession>A0A1G9R290</accession>
<dbReference type="CDD" id="cd04301">
    <property type="entry name" value="NAT_SF"/>
    <property type="match status" value="1"/>
</dbReference>
<evidence type="ECO:0000313" key="5">
    <source>
        <dbReference type="Proteomes" id="UP000198901"/>
    </source>
</evidence>
<dbReference type="Proteomes" id="UP000198901">
    <property type="component" value="Unassembled WGS sequence"/>
</dbReference>
<protein>
    <submittedName>
        <fullName evidence="4">Putative acetyltransferase</fullName>
    </submittedName>
</protein>
<dbReference type="GO" id="GO:0016747">
    <property type="term" value="F:acyltransferase activity, transferring groups other than amino-acyl groups"/>
    <property type="evidence" value="ECO:0007669"/>
    <property type="project" value="InterPro"/>
</dbReference>
<dbReference type="RefSeq" id="WP_093203031.1">
    <property type="nucleotide sequence ID" value="NZ_FNGS01000005.1"/>
</dbReference>
<evidence type="ECO:0000313" key="4">
    <source>
        <dbReference type="EMBL" id="SDM17368.1"/>
    </source>
</evidence>
<dbReference type="InterPro" id="IPR050832">
    <property type="entry name" value="Bact_Acetyltransf"/>
</dbReference>